<reference evidence="1 2" key="1">
    <citation type="submission" date="2011-06" db="EMBL/GenBank/DDBJ databases">
        <authorList>
            <person name="Muzny D."/>
            <person name="Qin X."/>
            <person name="Deng J."/>
            <person name="Jiang H."/>
            <person name="Liu Y."/>
            <person name="Qu J."/>
            <person name="Song X.-Z."/>
            <person name="Zhang L."/>
            <person name="Thornton R."/>
            <person name="Coyle M."/>
            <person name="Francisco L."/>
            <person name="Jackson L."/>
            <person name="Javaid M."/>
            <person name="Korchina V."/>
            <person name="Kovar C."/>
            <person name="Mata R."/>
            <person name="Mathew T."/>
            <person name="Ngo R."/>
            <person name="Nguyen L."/>
            <person name="Nguyen N."/>
            <person name="Okwuonu G."/>
            <person name="Ongeri F."/>
            <person name="Pham C."/>
            <person name="Simmons D."/>
            <person name="Wilczek-Boney K."/>
            <person name="Hale W."/>
            <person name="Jakkamsetti A."/>
            <person name="Pham P."/>
            <person name="Ruth R."/>
            <person name="San Lucas F."/>
            <person name="Warren J."/>
            <person name="Zhang J."/>
            <person name="Zhao Z."/>
            <person name="Zhou C."/>
            <person name="Zhu D."/>
            <person name="Lee S."/>
            <person name="Bess C."/>
            <person name="Blankenburg K."/>
            <person name="Forbes L."/>
            <person name="Fu Q."/>
            <person name="Gubbala S."/>
            <person name="Hirani K."/>
            <person name="Jayaseelan J.C."/>
            <person name="Lara F."/>
            <person name="Munidasa M."/>
            <person name="Palculict T."/>
            <person name="Patil S."/>
            <person name="Pu L.-L."/>
            <person name="Saada N."/>
            <person name="Tang L."/>
            <person name="Weissenberger G."/>
            <person name="Zhu Y."/>
            <person name="Hemphill L."/>
            <person name="Shang Y."/>
            <person name="Youmans B."/>
            <person name="Ayvaz T."/>
            <person name="Ross M."/>
            <person name="Santibanez J."/>
            <person name="Aqrawi P."/>
            <person name="Gross S."/>
            <person name="Joshi V."/>
            <person name="Fowler G."/>
            <person name="Nazareth L."/>
            <person name="Reid J."/>
            <person name="Worley K."/>
            <person name="Petrosino J."/>
            <person name="Highlander S."/>
            <person name="Gibbs R."/>
        </authorList>
    </citation>
    <scope>NUCLEOTIDE SEQUENCE [LARGE SCALE GENOMIC DNA]</scope>
    <source>
        <strain evidence="1 2">9715</strain>
    </source>
</reference>
<proteinExistence type="predicted"/>
<name>G4CMM2_9NEIS</name>
<comment type="caution">
    <text evidence="1">The sequence shown here is derived from an EMBL/GenBank/DDBJ whole genome shotgun (WGS) entry which is preliminary data.</text>
</comment>
<keyword evidence="2" id="KW-1185">Reference proteome</keyword>
<dbReference type="EC" id="5.1.3.7" evidence="1"/>
<evidence type="ECO:0000313" key="2">
    <source>
        <dbReference type="Proteomes" id="UP000005336"/>
    </source>
</evidence>
<accession>G4CMM2</accession>
<evidence type="ECO:0000313" key="1">
    <source>
        <dbReference type="EMBL" id="EGZ51072.1"/>
    </source>
</evidence>
<protein>
    <submittedName>
        <fullName evidence="1">UDP-N-acetylglucosamine 4-epimerase</fullName>
        <ecNumber evidence="1">5.1.3.7</ecNumber>
    </submittedName>
</protein>
<dbReference type="HOGENOM" id="CLU_3236591_0_0_4"/>
<dbReference type="EMBL" id="AGAZ01000011">
    <property type="protein sequence ID" value="EGZ51072.1"/>
    <property type="molecule type" value="Genomic_DNA"/>
</dbReference>
<organism evidence="1 2">
    <name type="scientific">Neisseria wadsworthii 9715</name>
    <dbReference type="NCBI Taxonomy" id="1030841"/>
    <lineage>
        <taxon>Bacteria</taxon>
        <taxon>Pseudomonadati</taxon>
        <taxon>Pseudomonadota</taxon>
        <taxon>Betaproteobacteria</taxon>
        <taxon>Neisseriales</taxon>
        <taxon>Neisseriaceae</taxon>
        <taxon>Neisseria</taxon>
    </lineage>
</organism>
<dbReference type="AlphaFoldDB" id="G4CMM2"/>
<dbReference type="GO" id="GO:0003974">
    <property type="term" value="F:UDP-N-acetylglucosamine 4-epimerase activity"/>
    <property type="evidence" value="ECO:0007669"/>
    <property type="project" value="UniProtKB-EC"/>
</dbReference>
<dbReference type="PATRIC" id="fig|1030841.3.peg.334"/>
<sequence length="43" mass="5013">MNACLKNIRYLIMYGYIIKNNNARLGYLHACLKYGFQTGIDKI</sequence>
<keyword evidence="1" id="KW-0413">Isomerase</keyword>
<gene>
    <name evidence="1" type="ORF">HMPREF9370_0331</name>
</gene>
<dbReference type="Proteomes" id="UP000005336">
    <property type="component" value="Unassembled WGS sequence"/>
</dbReference>